<accession>D1AM44</accession>
<feature type="transmembrane region" description="Helical" evidence="1">
    <location>
        <begin position="6"/>
        <end position="24"/>
    </location>
</feature>
<sequence>MYICYVMSFIMIFISFLFFTLKIKDKINGFKNLSSSEKEKINIKGLCYNIGVLFVICGLIWALAGFSILFRSNFLTGAIFCWICICIINITAINKFELYKK</sequence>
<dbReference type="AlphaFoldDB" id="D1AM44"/>
<evidence type="ECO:0008006" key="4">
    <source>
        <dbReference type="Google" id="ProtNLM"/>
    </source>
</evidence>
<dbReference type="KEGG" id="str:Sterm_2568"/>
<gene>
    <name evidence="2" type="ordered locus">Sterm_2568</name>
</gene>
<reference evidence="3" key="1">
    <citation type="submission" date="2009-09" db="EMBL/GenBank/DDBJ databases">
        <title>The complete chromosome of Sebaldella termitidis ATCC 33386.</title>
        <authorList>
            <consortium name="US DOE Joint Genome Institute (JGI-PGF)"/>
            <person name="Lucas S."/>
            <person name="Copeland A."/>
            <person name="Lapidus A."/>
            <person name="Glavina del Rio T."/>
            <person name="Dalin E."/>
            <person name="Tice H."/>
            <person name="Bruce D."/>
            <person name="Goodwin L."/>
            <person name="Pitluck S."/>
            <person name="Kyrpides N."/>
            <person name="Mavromatis K."/>
            <person name="Ivanova N."/>
            <person name="Mikhailova N."/>
            <person name="Sims D."/>
            <person name="Meincke L."/>
            <person name="Brettin T."/>
            <person name="Detter J.C."/>
            <person name="Han C."/>
            <person name="Larimer F."/>
            <person name="Land M."/>
            <person name="Hauser L."/>
            <person name="Markowitz V."/>
            <person name="Cheng J.F."/>
            <person name="Hugenholtz P."/>
            <person name="Woyke T."/>
            <person name="Wu D."/>
            <person name="Eisen J.A."/>
        </authorList>
    </citation>
    <scope>NUCLEOTIDE SEQUENCE [LARGE SCALE GENOMIC DNA]</scope>
    <source>
        <strain evidence="3">ATCC 33386 / NCTC 11300</strain>
    </source>
</reference>
<keyword evidence="1" id="KW-0812">Transmembrane</keyword>
<feature type="transmembrane region" description="Helical" evidence="1">
    <location>
        <begin position="45"/>
        <end position="68"/>
    </location>
</feature>
<evidence type="ECO:0000256" key="1">
    <source>
        <dbReference type="SAM" id="Phobius"/>
    </source>
</evidence>
<evidence type="ECO:0000313" key="2">
    <source>
        <dbReference type="EMBL" id="ACZ09418.1"/>
    </source>
</evidence>
<name>D1AM44_SEBTE</name>
<evidence type="ECO:0000313" key="3">
    <source>
        <dbReference type="Proteomes" id="UP000000845"/>
    </source>
</evidence>
<dbReference type="STRING" id="526218.Sterm_2568"/>
<keyword evidence="1" id="KW-0472">Membrane</keyword>
<keyword evidence="1" id="KW-1133">Transmembrane helix</keyword>
<dbReference type="InterPro" id="IPR017259">
    <property type="entry name" value="UCP037672"/>
</dbReference>
<keyword evidence="3" id="KW-1185">Reference proteome</keyword>
<proteinExistence type="predicted"/>
<dbReference type="HOGENOM" id="CLU_2289706_0_0_0"/>
<reference evidence="2 3" key="2">
    <citation type="journal article" date="2010" name="Stand. Genomic Sci.">
        <title>Complete genome sequence of Sebaldella termitidis type strain (NCTC 11300).</title>
        <authorList>
            <person name="Harmon-Smith M."/>
            <person name="Celia L."/>
            <person name="Chertkov O."/>
            <person name="Lapidus A."/>
            <person name="Copeland A."/>
            <person name="Glavina Del Rio T."/>
            <person name="Nolan M."/>
            <person name="Lucas S."/>
            <person name="Tice H."/>
            <person name="Cheng J.F."/>
            <person name="Han C."/>
            <person name="Detter J.C."/>
            <person name="Bruce D."/>
            <person name="Goodwin L."/>
            <person name="Pitluck S."/>
            <person name="Pati A."/>
            <person name="Liolios K."/>
            <person name="Ivanova N."/>
            <person name="Mavromatis K."/>
            <person name="Mikhailova N."/>
            <person name="Chen A."/>
            <person name="Palaniappan K."/>
            <person name="Land M."/>
            <person name="Hauser L."/>
            <person name="Chang Y.J."/>
            <person name="Jeffries C.D."/>
            <person name="Brettin T."/>
            <person name="Goker M."/>
            <person name="Beck B."/>
            <person name="Bristow J."/>
            <person name="Eisen J.A."/>
            <person name="Markowitz V."/>
            <person name="Hugenholtz P."/>
            <person name="Kyrpides N.C."/>
            <person name="Klenk H.P."/>
            <person name="Chen F."/>
        </authorList>
    </citation>
    <scope>NUCLEOTIDE SEQUENCE [LARGE SCALE GENOMIC DNA]</scope>
    <source>
        <strain evidence="3">ATCC 33386 / NCTC 11300</strain>
    </source>
</reference>
<protein>
    <recommendedName>
        <fullName evidence="4">DUF3784 domain-containing protein</fullName>
    </recommendedName>
</protein>
<dbReference type="Proteomes" id="UP000000845">
    <property type="component" value="Chromosome"/>
</dbReference>
<dbReference type="Pfam" id="PF12650">
    <property type="entry name" value="DUF3784"/>
    <property type="match status" value="1"/>
</dbReference>
<dbReference type="EMBL" id="CP001739">
    <property type="protein sequence ID" value="ACZ09418.1"/>
    <property type="molecule type" value="Genomic_DNA"/>
</dbReference>
<feature type="transmembrane region" description="Helical" evidence="1">
    <location>
        <begin position="74"/>
        <end position="93"/>
    </location>
</feature>
<organism evidence="2 3">
    <name type="scientific">Sebaldella termitidis (strain ATCC 33386 / NCTC 11300)</name>
    <dbReference type="NCBI Taxonomy" id="526218"/>
    <lineage>
        <taxon>Bacteria</taxon>
        <taxon>Fusobacteriati</taxon>
        <taxon>Fusobacteriota</taxon>
        <taxon>Fusobacteriia</taxon>
        <taxon>Fusobacteriales</taxon>
        <taxon>Leptotrichiaceae</taxon>
        <taxon>Sebaldella</taxon>
    </lineage>
</organism>